<accession>A0A6C0KL37</accession>
<dbReference type="EMBL" id="MN740904">
    <property type="protein sequence ID" value="QHU17410.1"/>
    <property type="molecule type" value="Genomic_DNA"/>
</dbReference>
<dbReference type="AlphaFoldDB" id="A0A6C0KL37"/>
<name>A0A6C0KL37_9ZZZZ</name>
<proteinExistence type="predicted"/>
<protein>
    <submittedName>
        <fullName evidence="1">Uncharacterized protein</fullName>
    </submittedName>
</protein>
<reference evidence="1" key="1">
    <citation type="journal article" date="2020" name="Nature">
        <title>Giant virus diversity and host interactions through global metagenomics.</title>
        <authorList>
            <person name="Schulz F."/>
            <person name="Roux S."/>
            <person name="Paez-Espino D."/>
            <person name="Jungbluth S."/>
            <person name="Walsh D.A."/>
            <person name="Denef V.J."/>
            <person name="McMahon K.D."/>
            <person name="Konstantinidis K.T."/>
            <person name="Eloe-Fadrosh E.A."/>
            <person name="Kyrpides N.C."/>
            <person name="Woyke T."/>
        </authorList>
    </citation>
    <scope>NUCLEOTIDE SEQUENCE</scope>
    <source>
        <strain evidence="1">GVMAG-S-3300012000-57</strain>
    </source>
</reference>
<sequence length="210" mass="24101">MAHFPDYEIIPCGNFYQYNGELYAKQFPTEWAQNHLEGTGPHSCTNCRAFGSWNGVFIGYCVNCAQYDYEFSRGHGFLKPGQEISKKNANTIGAMQSYLKDIDPDCIGDREIFDSYAVHYGCNDSDDFAEELYHLESTILEYYKNKENKENKKDDDQLLDDQLLDDQLLDDQLSEASDYDSANESDDELNTAVILDDAPLDYPPQQYCFM</sequence>
<organism evidence="1">
    <name type="scientific">viral metagenome</name>
    <dbReference type="NCBI Taxonomy" id="1070528"/>
    <lineage>
        <taxon>unclassified sequences</taxon>
        <taxon>metagenomes</taxon>
        <taxon>organismal metagenomes</taxon>
    </lineage>
</organism>
<evidence type="ECO:0000313" key="1">
    <source>
        <dbReference type="EMBL" id="QHU17410.1"/>
    </source>
</evidence>